<comment type="caution">
    <text evidence="1">The sequence shown here is derived from an EMBL/GenBank/DDBJ whole genome shotgun (WGS) entry which is preliminary data.</text>
</comment>
<gene>
    <name evidence="1" type="ORF">G6N77_17760</name>
</gene>
<evidence type="ECO:0008006" key="3">
    <source>
        <dbReference type="Google" id="ProtNLM"/>
    </source>
</evidence>
<sequence length="187" mass="20369">MSEVIDRPQSDTSTAENWRERVLDGVGRRLDQMVASNEVNDFSGESERATVNAMADAVLATNRINDRLGAFYTTDRVRKVLGGVSRQAVSERVKNDRLLRVKTADGVFLFPAFQFANGAVVPGLQKLLEVLLGTGVDDWTVAYWLTARMAQLGETTALEVLASGDSDRIAELEKLAADDAVGWHAAA</sequence>
<name>A0ABX0DM23_9MICC</name>
<evidence type="ECO:0000313" key="1">
    <source>
        <dbReference type="EMBL" id="NGN85293.1"/>
    </source>
</evidence>
<keyword evidence="2" id="KW-1185">Reference proteome</keyword>
<evidence type="ECO:0000313" key="2">
    <source>
        <dbReference type="Proteomes" id="UP000479226"/>
    </source>
</evidence>
<dbReference type="RefSeq" id="WP_165183505.1">
    <property type="nucleotide sequence ID" value="NZ_JAAKZI010000044.1"/>
</dbReference>
<dbReference type="EMBL" id="JAAKZI010000044">
    <property type="protein sequence ID" value="NGN85293.1"/>
    <property type="molecule type" value="Genomic_DNA"/>
</dbReference>
<reference evidence="1 2" key="1">
    <citation type="submission" date="2020-02" db="EMBL/GenBank/DDBJ databases">
        <title>Genome sequence of the type strain DSM 27180 of Arthrobacter silviterrae.</title>
        <authorList>
            <person name="Gao J."/>
            <person name="Sun J."/>
        </authorList>
    </citation>
    <scope>NUCLEOTIDE SEQUENCE [LARGE SCALE GENOMIC DNA]</scope>
    <source>
        <strain evidence="1 2">DSM 27180</strain>
    </source>
</reference>
<organism evidence="1 2">
    <name type="scientific">Arthrobacter silviterrae</name>
    <dbReference type="NCBI Taxonomy" id="2026658"/>
    <lineage>
        <taxon>Bacteria</taxon>
        <taxon>Bacillati</taxon>
        <taxon>Actinomycetota</taxon>
        <taxon>Actinomycetes</taxon>
        <taxon>Micrococcales</taxon>
        <taxon>Micrococcaceae</taxon>
        <taxon>Arthrobacter</taxon>
    </lineage>
</organism>
<dbReference type="Proteomes" id="UP000479226">
    <property type="component" value="Unassembled WGS sequence"/>
</dbReference>
<proteinExistence type="predicted"/>
<protein>
    <recommendedName>
        <fullName evidence="3">PucR family transcriptional regulator</fullName>
    </recommendedName>
</protein>
<accession>A0ABX0DM23</accession>